<accession>W1RWU0</accession>
<dbReference type="AlphaFoldDB" id="W1RWU0"/>
<evidence type="ECO:0000313" key="2">
    <source>
        <dbReference type="EMBL" id="ETI61686.1"/>
    </source>
</evidence>
<evidence type="ECO:0000256" key="1">
    <source>
        <dbReference type="SAM" id="MobiDB-lite"/>
    </source>
</evidence>
<feature type="compositionally biased region" description="Basic residues" evidence="1">
    <location>
        <begin position="1"/>
        <end position="23"/>
    </location>
</feature>
<reference evidence="2 3" key="1">
    <citation type="journal article" date="2014" name="Genome Announc.">
        <title>Draft Genome Sequence of Marinomonas sp. Strain D104, a Polycyclic Aromatic Hydrocarbon-Degrading Bacterium from the Deep-Sea Sediment of the Arctic Ocean.</title>
        <authorList>
            <person name="Dong C."/>
            <person name="Bai X."/>
            <person name="Lai Q."/>
            <person name="Xie Y."/>
            <person name="Chen X."/>
            <person name="Shao Z."/>
        </authorList>
    </citation>
    <scope>NUCLEOTIDE SEQUENCE [LARGE SCALE GENOMIC DNA]</scope>
    <source>
        <strain evidence="2 3">D104</strain>
    </source>
</reference>
<feature type="region of interest" description="Disordered" evidence="1">
    <location>
        <begin position="1"/>
        <end position="34"/>
    </location>
</feature>
<evidence type="ECO:0000313" key="3">
    <source>
        <dbReference type="Proteomes" id="UP000018857"/>
    </source>
</evidence>
<name>W1RWU0_9GAMM</name>
<dbReference type="EMBL" id="AYOZ01000005">
    <property type="protein sequence ID" value="ETI61686.1"/>
    <property type="molecule type" value="Genomic_DNA"/>
</dbReference>
<dbReference type="PATRIC" id="fig|1208321.3.peg.895"/>
<sequence>MKKTKEKYRAKSTKQKKRLAKNTKRFDSCSESEN</sequence>
<keyword evidence="3" id="KW-1185">Reference proteome</keyword>
<proteinExistence type="predicted"/>
<organism evidence="2 3">
    <name type="scientific">Marinomonas profundimaris</name>
    <dbReference type="NCBI Taxonomy" id="1208321"/>
    <lineage>
        <taxon>Bacteria</taxon>
        <taxon>Pseudomonadati</taxon>
        <taxon>Pseudomonadota</taxon>
        <taxon>Gammaproteobacteria</taxon>
        <taxon>Oceanospirillales</taxon>
        <taxon>Oceanospirillaceae</taxon>
        <taxon>Marinomonas</taxon>
    </lineage>
</organism>
<dbReference type="Proteomes" id="UP000018857">
    <property type="component" value="Unassembled WGS sequence"/>
</dbReference>
<comment type="caution">
    <text evidence="2">The sequence shown here is derived from an EMBL/GenBank/DDBJ whole genome shotgun (WGS) entry which is preliminary data.</text>
</comment>
<gene>
    <name evidence="2" type="ORF">D104_04505</name>
</gene>
<protein>
    <submittedName>
        <fullName evidence="2">Uncharacterized protein</fullName>
    </submittedName>
</protein>